<sequence length="183" mass="20397">MHLSRRHFLQLTGLGIASAATLPSLVHASLPQEPRVLTLNNLHTGESLESCYFNGHRYVRSELQRLNHLCRDFRRNEVHPMDKALFDQLSRIQTLLGTEARVEIISGYRSPATNEMLRSNNGGGVATKSLHMLGQAIDFRLEGVKLSTVHDAALKLKAGGVGYYPKSNFIHIDTGAIRQWRGA</sequence>
<comment type="cofactor">
    <cofactor evidence="1">
        <name>Zn(2+)</name>
        <dbReference type="ChEBI" id="CHEBI:29105"/>
    </cofactor>
</comment>
<dbReference type="InterPro" id="IPR019546">
    <property type="entry name" value="TAT_signal_bac_arc"/>
</dbReference>
<protein>
    <recommendedName>
        <fullName evidence="11">Murein endopeptidase K</fullName>
    </recommendedName>
</protein>
<dbReference type="SUPFAM" id="SSF55166">
    <property type="entry name" value="Hedgehog/DD-peptidase"/>
    <property type="match status" value="1"/>
</dbReference>
<dbReference type="GeneID" id="70582185"/>
<evidence type="ECO:0000256" key="6">
    <source>
        <dbReference type="ARBA" id="ARBA00022801"/>
    </source>
</evidence>
<keyword evidence="9" id="KW-0961">Cell wall biogenesis/degradation</keyword>
<organism evidence="12 13">
    <name type="scientific">Vibrio cincinnatiensis DSM 19608</name>
    <dbReference type="NCBI Taxonomy" id="1123491"/>
    <lineage>
        <taxon>Bacteria</taxon>
        <taxon>Pseudomonadati</taxon>
        <taxon>Pseudomonadota</taxon>
        <taxon>Gammaproteobacteria</taxon>
        <taxon>Vibrionales</taxon>
        <taxon>Vibrionaceae</taxon>
        <taxon>Vibrio</taxon>
    </lineage>
</organism>
<dbReference type="Proteomes" id="UP000190834">
    <property type="component" value="Unassembled WGS sequence"/>
</dbReference>
<evidence type="ECO:0000256" key="11">
    <source>
        <dbReference type="ARBA" id="ARBA00093666"/>
    </source>
</evidence>
<dbReference type="NCBIfam" id="TIGR01409">
    <property type="entry name" value="TAT_signal_seq"/>
    <property type="match status" value="1"/>
</dbReference>
<dbReference type="GO" id="GO:0071555">
    <property type="term" value="P:cell wall organization"/>
    <property type="evidence" value="ECO:0007669"/>
    <property type="project" value="UniProtKB-KW"/>
</dbReference>
<keyword evidence="13" id="KW-1185">Reference proteome</keyword>
<keyword evidence="8" id="KW-0482">Metalloprotease</keyword>
<evidence type="ECO:0000256" key="3">
    <source>
        <dbReference type="ARBA" id="ARBA00022670"/>
    </source>
</evidence>
<dbReference type="RefSeq" id="WP_078925184.1">
    <property type="nucleotide sequence ID" value="NZ_FUXB01000003.1"/>
</dbReference>
<dbReference type="GO" id="GO:0008237">
    <property type="term" value="F:metallopeptidase activity"/>
    <property type="evidence" value="ECO:0007669"/>
    <property type="project" value="UniProtKB-KW"/>
</dbReference>
<keyword evidence="4" id="KW-0479">Metal-binding</keyword>
<evidence type="ECO:0000256" key="10">
    <source>
        <dbReference type="ARBA" id="ARBA00093448"/>
    </source>
</evidence>
<name>A0A1T4LZL6_VIBCI</name>
<evidence type="ECO:0000313" key="12">
    <source>
        <dbReference type="EMBL" id="SJZ59904.1"/>
    </source>
</evidence>
<dbReference type="PROSITE" id="PS51318">
    <property type="entry name" value="TAT"/>
    <property type="match status" value="1"/>
</dbReference>
<keyword evidence="7" id="KW-0862">Zinc</keyword>
<dbReference type="InterPro" id="IPR010275">
    <property type="entry name" value="MepK"/>
</dbReference>
<keyword evidence="5" id="KW-0732">Signal</keyword>
<dbReference type="Pfam" id="PF05951">
    <property type="entry name" value="Peptidase_M15_2"/>
    <property type="match status" value="1"/>
</dbReference>
<keyword evidence="6" id="KW-0378">Hydrolase</keyword>
<dbReference type="PANTHER" id="PTHR37425:SF1">
    <property type="entry name" value="OUTER MEMBRANE PROTEIN"/>
    <property type="match status" value="1"/>
</dbReference>
<reference evidence="13" key="1">
    <citation type="submission" date="2017-02" db="EMBL/GenBank/DDBJ databases">
        <authorList>
            <person name="Varghese N."/>
            <person name="Submissions S."/>
        </authorList>
    </citation>
    <scope>NUCLEOTIDE SEQUENCE [LARGE SCALE GENOMIC DNA]</scope>
    <source>
        <strain evidence="13">DSM 19608</strain>
    </source>
</reference>
<dbReference type="GO" id="GO:0006508">
    <property type="term" value="P:proteolysis"/>
    <property type="evidence" value="ECO:0007669"/>
    <property type="project" value="UniProtKB-KW"/>
</dbReference>
<evidence type="ECO:0000256" key="5">
    <source>
        <dbReference type="ARBA" id="ARBA00022729"/>
    </source>
</evidence>
<evidence type="ECO:0000256" key="8">
    <source>
        <dbReference type="ARBA" id="ARBA00023049"/>
    </source>
</evidence>
<dbReference type="CDD" id="cd14844">
    <property type="entry name" value="Zn-DD-carboxypeptidase_like"/>
    <property type="match status" value="1"/>
</dbReference>
<evidence type="ECO:0000256" key="7">
    <source>
        <dbReference type="ARBA" id="ARBA00022833"/>
    </source>
</evidence>
<dbReference type="EMBL" id="FUXB01000003">
    <property type="protein sequence ID" value="SJZ59904.1"/>
    <property type="molecule type" value="Genomic_DNA"/>
</dbReference>
<dbReference type="InterPro" id="IPR006311">
    <property type="entry name" value="TAT_signal"/>
</dbReference>
<proteinExistence type="inferred from homology"/>
<dbReference type="OrthoDB" id="9782994at2"/>
<gene>
    <name evidence="12" type="ORF">SAMN02745782_00808</name>
</gene>
<keyword evidence="3" id="KW-0645">Protease</keyword>
<dbReference type="Gene3D" id="3.30.1380.10">
    <property type="match status" value="1"/>
</dbReference>
<evidence type="ECO:0000313" key="13">
    <source>
        <dbReference type="Proteomes" id="UP000190834"/>
    </source>
</evidence>
<evidence type="ECO:0000256" key="4">
    <source>
        <dbReference type="ARBA" id="ARBA00022723"/>
    </source>
</evidence>
<dbReference type="STRING" id="1123491.SAMN02745782_00808"/>
<evidence type="ECO:0000256" key="9">
    <source>
        <dbReference type="ARBA" id="ARBA00023316"/>
    </source>
</evidence>
<dbReference type="AlphaFoldDB" id="A0A1T4LZL6"/>
<dbReference type="GO" id="GO:0046872">
    <property type="term" value="F:metal ion binding"/>
    <property type="evidence" value="ECO:0007669"/>
    <property type="project" value="UniProtKB-KW"/>
</dbReference>
<evidence type="ECO:0000256" key="2">
    <source>
        <dbReference type="ARBA" id="ARBA00004776"/>
    </source>
</evidence>
<dbReference type="InterPro" id="IPR009045">
    <property type="entry name" value="Zn_M74/Hedgehog-like"/>
</dbReference>
<evidence type="ECO:0000256" key="1">
    <source>
        <dbReference type="ARBA" id="ARBA00001947"/>
    </source>
</evidence>
<accession>A0A1T4LZL6</accession>
<dbReference type="PANTHER" id="PTHR37425">
    <property type="match status" value="1"/>
</dbReference>
<comment type="similarity">
    <text evidence="10">Belongs to the peptidase M15 family.</text>
</comment>
<comment type="pathway">
    <text evidence="2">Cell wall biogenesis; cell wall polysaccharide biosynthesis.</text>
</comment>